<feature type="domain" description="IFT80/172/WDR35 TPR" evidence="6">
    <location>
        <begin position="624"/>
        <end position="771"/>
    </location>
</feature>
<evidence type="ECO:0000256" key="4">
    <source>
        <dbReference type="PROSITE-ProRule" id="PRU00221"/>
    </source>
</evidence>
<name>A0A8J2W8X1_9CRUS</name>
<dbReference type="EMBL" id="CAKKLH010000292">
    <property type="protein sequence ID" value="CAH0109304.1"/>
    <property type="molecule type" value="Genomic_DNA"/>
</dbReference>
<dbReference type="Proteomes" id="UP000789390">
    <property type="component" value="Unassembled WGS sequence"/>
</dbReference>
<dbReference type="GO" id="GO:0005929">
    <property type="term" value="C:cilium"/>
    <property type="evidence" value="ECO:0007669"/>
    <property type="project" value="UniProtKB-SubCell"/>
</dbReference>
<protein>
    <recommendedName>
        <fullName evidence="9">Intraflagellar transport protein 80</fullName>
    </recommendedName>
</protein>
<keyword evidence="8" id="KW-1185">Reference proteome</keyword>
<dbReference type="GO" id="GO:0060271">
    <property type="term" value="P:cilium assembly"/>
    <property type="evidence" value="ECO:0007669"/>
    <property type="project" value="TreeGrafter"/>
</dbReference>
<gene>
    <name evidence="7" type="ORF">DGAL_LOCUS12778</name>
</gene>
<evidence type="ECO:0000313" key="7">
    <source>
        <dbReference type="EMBL" id="CAH0109304.1"/>
    </source>
</evidence>
<dbReference type="InterPro" id="IPR036322">
    <property type="entry name" value="WD40_repeat_dom_sf"/>
</dbReference>
<dbReference type="InterPro" id="IPR001680">
    <property type="entry name" value="WD40_rpt"/>
</dbReference>
<dbReference type="FunFam" id="2.130.10.10:FF:002562">
    <property type="entry name" value="Intraflagellar transport particle protein 80"/>
    <property type="match status" value="1"/>
</dbReference>
<dbReference type="InterPro" id="IPR056456">
    <property type="entry name" value="Beta-prop_IFT80_2nd"/>
</dbReference>
<evidence type="ECO:0000259" key="5">
    <source>
        <dbReference type="Pfam" id="PF23335"/>
    </source>
</evidence>
<evidence type="ECO:0000256" key="2">
    <source>
        <dbReference type="ARBA" id="ARBA00023069"/>
    </source>
</evidence>
<keyword evidence="2" id="KW-0969">Cilium</keyword>
<dbReference type="OrthoDB" id="408728at2759"/>
<reference evidence="7" key="1">
    <citation type="submission" date="2021-11" db="EMBL/GenBank/DDBJ databases">
        <authorList>
            <person name="Schell T."/>
        </authorList>
    </citation>
    <scope>NUCLEOTIDE SEQUENCE</scope>
    <source>
        <strain evidence="7">M5</strain>
    </source>
</reference>
<organism evidence="7 8">
    <name type="scientific">Daphnia galeata</name>
    <dbReference type="NCBI Taxonomy" id="27404"/>
    <lineage>
        <taxon>Eukaryota</taxon>
        <taxon>Metazoa</taxon>
        <taxon>Ecdysozoa</taxon>
        <taxon>Arthropoda</taxon>
        <taxon>Crustacea</taxon>
        <taxon>Branchiopoda</taxon>
        <taxon>Diplostraca</taxon>
        <taxon>Cladocera</taxon>
        <taxon>Anomopoda</taxon>
        <taxon>Daphniidae</taxon>
        <taxon>Daphnia</taxon>
    </lineage>
</organism>
<evidence type="ECO:0000256" key="1">
    <source>
        <dbReference type="ARBA" id="ARBA00004138"/>
    </source>
</evidence>
<dbReference type="Gene3D" id="2.130.10.10">
    <property type="entry name" value="YVTN repeat-like/Quinoprotein amine dehydrogenase"/>
    <property type="match status" value="1"/>
</dbReference>
<dbReference type="Pfam" id="PF23387">
    <property type="entry name" value="TPR_IFT80_172"/>
    <property type="match status" value="1"/>
</dbReference>
<dbReference type="SUPFAM" id="SSF50978">
    <property type="entry name" value="WD40 repeat-like"/>
    <property type="match status" value="2"/>
</dbReference>
<dbReference type="SMART" id="SM00320">
    <property type="entry name" value="WD40"/>
    <property type="match status" value="6"/>
</dbReference>
<evidence type="ECO:0000259" key="6">
    <source>
        <dbReference type="Pfam" id="PF23387"/>
    </source>
</evidence>
<dbReference type="InterPro" id="IPR015943">
    <property type="entry name" value="WD40/YVTN_repeat-like_dom_sf"/>
</dbReference>
<evidence type="ECO:0000256" key="3">
    <source>
        <dbReference type="ARBA" id="ARBA00023273"/>
    </source>
</evidence>
<dbReference type="GO" id="GO:0030992">
    <property type="term" value="C:intraciliary transport particle B"/>
    <property type="evidence" value="ECO:0007669"/>
    <property type="project" value="TreeGrafter"/>
</dbReference>
<keyword evidence="3" id="KW-0966">Cell projection</keyword>
<dbReference type="PANTHER" id="PTHR24098:SF0">
    <property type="entry name" value="OUTER SEGMENT 5"/>
    <property type="match status" value="1"/>
</dbReference>
<dbReference type="InterPro" id="IPR056157">
    <property type="entry name" value="TPR_IFT80_172_dom"/>
</dbReference>
<evidence type="ECO:0008006" key="9">
    <source>
        <dbReference type="Google" id="ProtNLM"/>
    </source>
</evidence>
<feature type="repeat" description="WD" evidence="4">
    <location>
        <begin position="105"/>
        <end position="137"/>
    </location>
</feature>
<dbReference type="Pfam" id="PF00400">
    <property type="entry name" value="WD40"/>
    <property type="match status" value="3"/>
</dbReference>
<feature type="repeat" description="WD" evidence="4">
    <location>
        <begin position="187"/>
        <end position="219"/>
    </location>
</feature>
<dbReference type="Pfam" id="PF23335">
    <property type="entry name" value="Beta-prop_IFT80_2nd"/>
    <property type="match status" value="1"/>
</dbReference>
<dbReference type="AlphaFoldDB" id="A0A8J2W8X1"/>
<accession>A0A8J2W8X1</accession>
<comment type="caution">
    <text evidence="7">The sequence shown here is derived from an EMBL/GenBank/DDBJ whole genome shotgun (WGS) entry which is preliminary data.</text>
</comment>
<feature type="domain" description="IFT80 second beta-propeller" evidence="5">
    <location>
        <begin position="306"/>
        <end position="596"/>
    </location>
</feature>
<proteinExistence type="predicted"/>
<evidence type="ECO:0000313" key="8">
    <source>
        <dbReference type="Proteomes" id="UP000789390"/>
    </source>
</evidence>
<comment type="subcellular location">
    <subcellularLocation>
        <location evidence="1">Cell projection</location>
        <location evidence="1">Cilium</location>
    </subcellularLocation>
</comment>
<dbReference type="PANTHER" id="PTHR24098">
    <property type="entry name" value="OUTER SEGMENT 5"/>
    <property type="match status" value="1"/>
</dbReference>
<dbReference type="PROSITE" id="PS50294">
    <property type="entry name" value="WD_REPEATS_REGION"/>
    <property type="match status" value="2"/>
</dbReference>
<dbReference type="PROSITE" id="PS50082">
    <property type="entry name" value="WD_REPEATS_2"/>
    <property type="match status" value="2"/>
</dbReference>
<sequence length="772" mass="86357">MHLHDRAAISSVLPENILFIEWNSQIEYFTYSDDLKIHSWDGSAKDSSSKTITLNKGTHILDIDCMNISQQSMDQRKRSSEMFAIGTSDGKCYIMHKSGRTERIIDAHKGAVMNAKWNHDGTSLLTSGEDGQLKIWSRSGMLRSTHTQADSPIYSAVWSPFSTGVLYSSGKVMTIQSFATHSKTLQWKAHDSVVLVVSWSSISNLIASGSEDCHFKIWDPMGQLLFNSEPRLHPITSISWSPDGAFCAFTTFSSVCVSSAYGSDILEGSMDGDGISSVCWSPEGSQLVVGNSTGRIQISHLVKGGLTWGNYHVTKITPNTLELRDDFNETIEMLEFRDDVILWSFNYGYFLVASQTHCLIHKENGWNSPITVELRDKCPQFIKQTEKYFLIMDCGILYNFSYDGALQGTPRISNQRLTTLTADHVTAAKEVIATRSPSDGKSILCCHYRTGKPVYGDKPLAAQNNSGQQVTKLELDPGSPTGDQLLAFTDTARDLHLLSLSSGLNRVRSSLKIAGGVTSFAWNCECSMLVMVREEELCVVPYPPAVPNDPALLEKFTIRQNIREYGKHVTIESFSGHHVTLKRGDGLTFPVYLSPFPSKLQQFVSNGQWDSAQRLCSSIKMEILWVCLAAMAVHYKQLDAAQVAFAALRETDKILYVDAIKKMNNVAMIKAETALLQNGRTEAETILLQAGLPLKAIMLNLQLFQFEKWATLSFILALELAVKHDSNIDVVVGYRRKYLEQFNWTETIPRFIEYAKKVDIDWDAIEEKLMDE</sequence>
<keyword evidence="4" id="KW-0853">WD repeat</keyword>